<sequence length="258" mass="28763">MRYKVALGVAEALDYLHSSAEPIIHRDVKSSNILLSDDFEPQLSDFGLSTWASSLHHMCTSNVAGTFVYLAPECFMNGKLNEKLDVYAFGVVLLELLTGRKPINDGSPKGKQSLVMWAKDILKGGKTSELQDPKLVDAYDQEQFHIMVSEHPQWEHRRPDEGTISSGSGVVRPLQLAYGTTACIFNEYLHAGESTRRECLANFCQVMVEAFGNNYLLKSSAADCQSLLDMHERVHGFPGMLGSIDCMHWEWKNCPTAC</sequence>
<dbReference type="Pfam" id="PF00069">
    <property type="entry name" value="Pkinase"/>
    <property type="match status" value="1"/>
</dbReference>
<keyword evidence="3" id="KW-1185">Reference proteome</keyword>
<dbReference type="AlphaFoldDB" id="A0ABD1I9J2"/>
<dbReference type="Proteomes" id="UP001567538">
    <property type="component" value="Unassembled WGS sequence"/>
</dbReference>
<dbReference type="InterPro" id="IPR046958">
    <property type="entry name" value="RBK1/2/STUNTED"/>
</dbReference>
<accession>A0ABD1I9J2</accession>
<dbReference type="EMBL" id="JBEAFC010000003">
    <property type="protein sequence ID" value="KAL1564354.1"/>
    <property type="molecule type" value="Genomic_DNA"/>
</dbReference>
<dbReference type="SMART" id="SM00220">
    <property type="entry name" value="S_TKc"/>
    <property type="match status" value="1"/>
</dbReference>
<evidence type="ECO:0000313" key="2">
    <source>
        <dbReference type="EMBL" id="KAL1564354.1"/>
    </source>
</evidence>
<dbReference type="PROSITE" id="PS00108">
    <property type="entry name" value="PROTEIN_KINASE_ST"/>
    <property type="match status" value="1"/>
</dbReference>
<dbReference type="SUPFAM" id="SSF56112">
    <property type="entry name" value="Protein kinase-like (PK-like)"/>
    <property type="match status" value="1"/>
</dbReference>
<dbReference type="InterPro" id="IPR011009">
    <property type="entry name" value="Kinase-like_dom_sf"/>
</dbReference>
<name>A0ABD1I9J2_SALDI</name>
<evidence type="ECO:0000259" key="1">
    <source>
        <dbReference type="PROSITE" id="PS50011"/>
    </source>
</evidence>
<gene>
    <name evidence="2" type="ORF">AAHA92_06706</name>
</gene>
<dbReference type="PANTHER" id="PTHR47987">
    <property type="entry name" value="OS08G0249100 PROTEIN"/>
    <property type="match status" value="1"/>
</dbReference>
<keyword evidence="2" id="KW-0418">Kinase</keyword>
<feature type="domain" description="Protein kinase" evidence="1">
    <location>
        <begin position="1"/>
        <end position="171"/>
    </location>
</feature>
<dbReference type="PROSITE" id="PS50011">
    <property type="entry name" value="PROTEIN_KINASE_DOM"/>
    <property type="match status" value="1"/>
</dbReference>
<keyword evidence="2" id="KW-0808">Transferase</keyword>
<reference evidence="2 3" key="1">
    <citation type="submission" date="2024-06" db="EMBL/GenBank/DDBJ databases">
        <title>A chromosome level genome sequence of Diviner's sage (Salvia divinorum).</title>
        <authorList>
            <person name="Ford S.A."/>
            <person name="Ro D.-K."/>
            <person name="Ness R.W."/>
            <person name="Phillips M.A."/>
        </authorList>
    </citation>
    <scope>NUCLEOTIDE SEQUENCE [LARGE SCALE GENOMIC DNA]</scope>
    <source>
        <strain evidence="2">SAF-2024a</strain>
        <tissue evidence="2">Leaf</tissue>
    </source>
</reference>
<comment type="caution">
    <text evidence="2">The sequence shown here is derived from an EMBL/GenBank/DDBJ whole genome shotgun (WGS) entry which is preliminary data.</text>
</comment>
<dbReference type="InterPro" id="IPR000719">
    <property type="entry name" value="Prot_kinase_dom"/>
</dbReference>
<proteinExistence type="predicted"/>
<dbReference type="PANTHER" id="PTHR47987:SF5">
    <property type="entry name" value="PROTEIN KINASE DOMAIN-CONTAINING PROTEIN"/>
    <property type="match status" value="1"/>
</dbReference>
<dbReference type="GO" id="GO:0016301">
    <property type="term" value="F:kinase activity"/>
    <property type="evidence" value="ECO:0007669"/>
    <property type="project" value="UniProtKB-KW"/>
</dbReference>
<protein>
    <submittedName>
        <fullName evidence="2">Serine/threonine-protein kinase PBL5</fullName>
    </submittedName>
</protein>
<dbReference type="InterPro" id="IPR008271">
    <property type="entry name" value="Ser/Thr_kinase_AS"/>
</dbReference>
<dbReference type="InterPro" id="IPR006912">
    <property type="entry name" value="Harbinger_derived_prot"/>
</dbReference>
<dbReference type="Pfam" id="PF04827">
    <property type="entry name" value="Plant_tran"/>
    <property type="match status" value="1"/>
</dbReference>
<evidence type="ECO:0000313" key="3">
    <source>
        <dbReference type="Proteomes" id="UP001567538"/>
    </source>
</evidence>
<dbReference type="Gene3D" id="1.10.510.10">
    <property type="entry name" value="Transferase(Phosphotransferase) domain 1"/>
    <property type="match status" value="1"/>
</dbReference>
<organism evidence="2 3">
    <name type="scientific">Salvia divinorum</name>
    <name type="common">Maria pastora</name>
    <name type="synonym">Diviner's sage</name>
    <dbReference type="NCBI Taxonomy" id="28513"/>
    <lineage>
        <taxon>Eukaryota</taxon>
        <taxon>Viridiplantae</taxon>
        <taxon>Streptophyta</taxon>
        <taxon>Embryophyta</taxon>
        <taxon>Tracheophyta</taxon>
        <taxon>Spermatophyta</taxon>
        <taxon>Magnoliopsida</taxon>
        <taxon>eudicotyledons</taxon>
        <taxon>Gunneridae</taxon>
        <taxon>Pentapetalae</taxon>
        <taxon>asterids</taxon>
        <taxon>lamiids</taxon>
        <taxon>Lamiales</taxon>
        <taxon>Lamiaceae</taxon>
        <taxon>Nepetoideae</taxon>
        <taxon>Mentheae</taxon>
        <taxon>Salviinae</taxon>
        <taxon>Salvia</taxon>
        <taxon>Salvia subgen. Calosphace</taxon>
    </lineage>
</organism>